<dbReference type="CDD" id="cd12148">
    <property type="entry name" value="fungal_TF_MHR"/>
    <property type="match status" value="1"/>
</dbReference>
<feature type="compositionally biased region" description="Low complexity" evidence="8">
    <location>
        <begin position="807"/>
        <end position="828"/>
    </location>
</feature>
<keyword evidence="7" id="KW-0539">Nucleus</keyword>
<dbReference type="InterPro" id="IPR051615">
    <property type="entry name" value="Transcr_Regulatory_Elem"/>
</dbReference>
<dbReference type="PROSITE" id="PS50048">
    <property type="entry name" value="ZN2_CY6_FUNGAL_2"/>
    <property type="match status" value="1"/>
</dbReference>
<keyword evidence="6" id="KW-0804">Transcription</keyword>
<feature type="domain" description="Zn(2)-C6 fungal-type" evidence="9">
    <location>
        <begin position="50"/>
        <end position="82"/>
    </location>
</feature>
<evidence type="ECO:0000256" key="2">
    <source>
        <dbReference type="ARBA" id="ARBA00022723"/>
    </source>
</evidence>
<feature type="compositionally biased region" description="Polar residues" evidence="8">
    <location>
        <begin position="684"/>
        <end position="704"/>
    </location>
</feature>
<keyword evidence="3" id="KW-0862">Zinc</keyword>
<evidence type="ECO:0000256" key="8">
    <source>
        <dbReference type="SAM" id="MobiDB-lite"/>
    </source>
</evidence>
<feature type="region of interest" description="Disordered" evidence="8">
    <location>
        <begin position="669"/>
        <end position="772"/>
    </location>
</feature>
<evidence type="ECO:0000256" key="6">
    <source>
        <dbReference type="ARBA" id="ARBA00023163"/>
    </source>
</evidence>
<name>A0A6G1HFX8_9PEZI</name>
<dbReference type="GO" id="GO:0005634">
    <property type="term" value="C:nucleus"/>
    <property type="evidence" value="ECO:0007669"/>
    <property type="project" value="UniProtKB-SubCell"/>
</dbReference>
<keyword evidence="5" id="KW-0238">DNA-binding</keyword>
<dbReference type="AlphaFoldDB" id="A0A6G1HFX8"/>
<feature type="compositionally biased region" description="Low complexity" evidence="8">
    <location>
        <begin position="762"/>
        <end position="772"/>
    </location>
</feature>
<dbReference type="Gene3D" id="4.10.240.10">
    <property type="entry name" value="Zn(2)-C6 fungal-type DNA-binding domain"/>
    <property type="match status" value="1"/>
</dbReference>
<protein>
    <recommendedName>
        <fullName evidence="9">Zn(2)-C6 fungal-type domain-containing protein</fullName>
    </recommendedName>
</protein>
<dbReference type="InterPro" id="IPR036864">
    <property type="entry name" value="Zn2-C6_fun-type_DNA-bd_sf"/>
</dbReference>
<dbReference type="CDD" id="cd00067">
    <property type="entry name" value="GAL4"/>
    <property type="match status" value="1"/>
</dbReference>
<reference evidence="10" key="1">
    <citation type="journal article" date="2020" name="Stud. Mycol.">
        <title>101 Dothideomycetes genomes: a test case for predicting lifestyles and emergence of pathogens.</title>
        <authorList>
            <person name="Haridas S."/>
            <person name="Albert R."/>
            <person name="Binder M."/>
            <person name="Bloem J."/>
            <person name="Labutti K."/>
            <person name="Salamov A."/>
            <person name="Andreopoulos B."/>
            <person name="Baker S."/>
            <person name="Barry K."/>
            <person name="Bills G."/>
            <person name="Bluhm B."/>
            <person name="Cannon C."/>
            <person name="Castanera R."/>
            <person name="Culley D."/>
            <person name="Daum C."/>
            <person name="Ezra D."/>
            <person name="Gonzalez J."/>
            <person name="Henrissat B."/>
            <person name="Kuo A."/>
            <person name="Liang C."/>
            <person name="Lipzen A."/>
            <person name="Lutzoni F."/>
            <person name="Magnuson J."/>
            <person name="Mondo S."/>
            <person name="Nolan M."/>
            <person name="Ohm R."/>
            <person name="Pangilinan J."/>
            <person name="Park H.-J."/>
            <person name="Ramirez L."/>
            <person name="Alfaro M."/>
            <person name="Sun H."/>
            <person name="Tritt A."/>
            <person name="Yoshinaga Y."/>
            <person name="Zwiers L.-H."/>
            <person name="Turgeon B."/>
            <person name="Goodwin S."/>
            <person name="Spatafora J."/>
            <person name="Crous P."/>
            <person name="Grigoriev I."/>
        </authorList>
    </citation>
    <scope>NUCLEOTIDE SEQUENCE</scope>
    <source>
        <strain evidence="10">CBS 113979</strain>
    </source>
</reference>
<accession>A0A6G1HFX8</accession>
<evidence type="ECO:0000256" key="3">
    <source>
        <dbReference type="ARBA" id="ARBA00022833"/>
    </source>
</evidence>
<dbReference type="InterPro" id="IPR001138">
    <property type="entry name" value="Zn2Cys6_DnaBD"/>
</dbReference>
<keyword evidence="11" id="KW-1185">Reference proteome</keyword>
<comment type="subcellular location">
    <subcellularLocation>
        <location evidence="1">Nucleus</location>
    </subcellularLocation>
</comment>
<sequence length="905" mass="101403">MANDSGPRPLLPHTAQYNYPTALETPRETQRNYVFVDEHNRHKRLKVMRACEGCRRRKIKCDAATTNTWPCAACTRLKLHCVPPTVSYEKDMTPGVHTFEVSPGYGYVGMSGAEDYQRQPPMLMTGHGVDPHGQSAVSYPPGIPMYHQNQYMETPSPQDGLPYANTMPPTTAPPPQDIKYQQHHAYATPTSATGPSSKFGDGWRSDMSTSGLTEALGELKINHDAVAPYIVNQKEILRGAPAIEEIEVNLPQQTSPDHTVRIPPSMMPSEQQALHYFEYFFTHIHPYVPVISPAYFYRQWHHSRDLISPLVLEGIFACSSLMLDGLQEGSKWLALASKHEESFKDVSRLSTIQASLLILKARESAPKRGYFYRSWMSVVNLVAMAKDLELNEHSEMHKLGQPCSLPLDDCVTKSRIWQTLFVLEIMIGGPQGRSDFGVNLDTIDMNPPQPTPGLEENEFQVSRQFSCLMGVIKNVQHITILYGKMKRTKRPDWAMEHIWTSYSPAFPAWLNELPQDMQIAFPADGSPPWLSSGFLGNMHCYHYLSQVMYHRPQIDYLTGIGDKGWKTHMLISHNAAKNMCRIQESIYQTDGLPGLLCMQRGISFTIYCVLTCTMLHLAAITCPDPEINTDARDFFTRHMRILEYCTPVWPMPEVQEQIHTLREAFSADTSKPFELKPSFPFGTPNMQNNPSPVSHDGSFQNQGASGIDMPFEAPPGQVYSTHPMTPPISTTDSEPRADSPVAQSLAMMSGGQRHVHPPPQHPHSSVQQQQQRDPIAQWNPNKIFDQWNTAFGTPTSNPSQPPPPPQMLRQQPPSTGMNPSTTAPSPTSYPRQESYSPHASNVPVASLPSNQPQPPQVAYAPPAAPYVTPSMWQDVVASTLGDGLKRRWQPGFDDPSMMGQIKRSR</sequence>
<dbReference type="SUPFAM" id="SSF57701">
    <property type="entry name" value="Zn2/Cys6 DNA-binding domain"/>
    <property type="match status" value="1"/>
</dbReference>
<evidence type="ECO:0000313" key="10">
    <source>
        <dbReference type="EMBL" id="KAF1992136.1"/>
    </source>
</evidence>
<evidence type="ECO:0000313" key="11">
    <source>
        <dbReference type="Proteomes" id="UP000800041"/>
    </source>
</evidence>
<keyword evidence="2" id="KW-0479">Metal-binding</keyword>
<dbReference type="SMART" id="SM00066">
    <property type="entry name" value="GAL4"/>
    <property type="match status" value="1"/>
</dbReference>
<keyword evidence="4" id="KW-0805">Transcription regulation</keyword>
<dbReference type="PANTHER" id="PTHR31313:SF79">
    <property type="entry name" value="C6 FINGER DOMAIN-CONTAINING PROTEIN"/>
    <property type="match status" value="1"/>
</dbReference>
<dbReference type="Proteomes" id="UP000800041">
    <property type="component" value="Unassembled WGS sequence"/>
</dbReference>
<dbReference type="GO" id="GO:0008270">
    <property type="term" value="F:zinc ion binding"/>
    <property type="evidence" value="ECO:0007669"/>
    <property type="project" value="InterPro"/>
</dbReference>
<evidence type="ECO:0000256" key="1">
    <source>
        <dbReference type="ARBA" id="ARBA00004123"/>
    </source>
</evidence>
<organism evidence="10 11">
    <name type="scientific">Aulographum hederae CBS 113979</name>
    <dbReference type="NCBI Taxonomy" id="1176131"/>
    <lineage>
        <taxon>Eukaryota</taxon>
        <taxon>Fungi</taxon>
        <taxon>Dikarya</taxon>
        <taxon>Ascomycota</taxon>
        <taxon>Pezizomycotina</taxon>
        <taxon>Dothideomycetes</taxon>
        <taxon>Pleosporomycetidae</taxon>
        <taxon>Aulographales</taxon>
        <taxon>Aulographaceae</taxon>
    </lineage>
</organism>
<evidence type="ECO:0000256" key="5">
    <source>
        <dbReference type="ARBA" id="ARBA00023125"/>
    </source>
</evidence>
<feature type="compositionally biased region" description="Low complexity" evidence="8">
    <location>
        <begin position="856"/>
        <end position="865"/>
    </location>
</feature>
<feature type="region of interest" description="Disordered" evidence="8">
    <location>
        <begin position="884"/>
        <end position="905"/>
    </location>
</feature>
<dbReference type="GO" id="GO:0000981">
    <property type="term" value="F:DNA-binding transcription factor activity, RNA polymerase II-specific"/>
    <property type="evidence" value="ECO:0007669"/>
    <property type="project" value="InterPro"/>
</dbReference>
<evidence type="ECO:0000256" key="4">
    <source>
        <dbReference type="ARBA" id="ARBA00023015"/>
    </source>
</evidence>
<dbReference type="Pfam" id="PF00172">
    <property type="entry name" value="Zn_clus"/>
    <property type="match status" value="1"/>
</dbReference>
<feature type="compositionally biased region" description="Polar residues" evidence="8">
    <location>
        <begin position="718"/>
        <end position="732"/>
    </location>
</feature>
<gene>
    <name evidence="10" type="ORF">K402DRAFT_322048</name>
</gene>
<feature type="region of interest" description="Disordered" evidence="8">
    <location>
        <begin position="786"/>
        <end position="865"/>
    </location>
</feature>
<dbReference type="PROSITE" id="PS00463">
    <property type="entry name" value="ZN2_CY6_FUNGAL_1"/>
    <property type="match status" value="1"/>
</dbReference>
<evidence type="ECO:0000256" key="7">
    <source>
        <dbReference type="ARBA" id="ARBA00023242"/>
    </source>
</evidence>
<evidence type="ECO:0000259" key="9">
    <source>
        <dbReference type="PROSITE" id="PS50048"/>
    </source>
</evidence>
<dbReference type="EMBL" id="ML977138">
    <property type="protein sequence ID" value="KAF1992136.1"/>
    <property type="molecule type" value="Genomic_DNA"/>
</dbReference>
<feature type="compositionally biased region" description="Polar residues" evidence="8">
    <location>
        <begin position="829"/>
        <end position="839"/>
    </location>
</feature>
<dbReference type="PANTHER" id="PTHR31313">
    <property type="entry name" value="TY1 ENHANCER ACTIVATOR"/>
    <property type="match status" value="1"/>
</dbReference>
<dbReference type="OrthoDB" id="2283631at2759"/>
<proteinExistence type="predicted"/>
<dbReference type="GO" id="GO:0003677">
    <property type="term" value="F:DNA binding"/>
    <property type="evidence" value="ECO:0007669"/>
    <property type="project" value="UniProtKB-KW"/>
</dbReference>